<dbReference type="AlphaFoldDB" id="A0A0D9V9K0"/>
<evidence type="ECO:0000256" key="1">
    <source>
        <dbReference type="SAM" id="MobiDB-lite"/>
    </source>
</evidence>
<name>A0A0D9V9K0_9ORYZ</name>
<proteinExistence type="predicted"/>
<dbReference type="PANTHER" id="PTHR39104">
    <property type="entry name" value="AMINO ACID-LIGASE"/>
    <property type="match status" value="1"/>
</dbReference>
<accession>A0A0D9V9K0</accession>
<sequence>MPSPRRAVHIRRSSLPAEAEAEAAIAVEEGGGVDLAAVGRALGLDPATVLLNGYFVSRGLPGHVSAAVTWRALLAFFAKRGLPAGDHPAAAIAVQGKPAPTSTPASDRKADAYPKRKFGLGAERSFKKSKHSEDGVDMLSDEITLGLKRRLKLDDANPTKKMKQTECSTVNGAETQQPVKFSCSFINGHGKRSRDEEMITTSFSRKRAR</sequence>
<evidence type="ECO:0000313" key="2">
    <source>
        <dbReference type="EnsemblPlants" id="LPERR01G36400.1"/>
    </source>
</evidence>
<evidence type="ECO:0000313" key="3">
    <source>
        <dbReference type="Proteomes" id="UP000032180"/>
    </source>
</evidence>
<dbReference type="Proteomes" id="UP000032180">
    <property type="component" value="Chromosome 1"/>
</dbReference>
<reference evidence="3" key="2">
    <citation type="submission" date="2013-12" db="EMBL/GenBank/DDBJ databases">
        <authorList>
            <person name="Yu Y."/>
            <person name="Lee S."/>
            <person name="de Baynast K."/>
            <person name="Wissotski M."/>
            <person name="Liu L."/>
            <person name="Talag J."/>
            <person name="Goicoechea J."/>
            <person name="Angelova A."/>
            <person name="Jetty R."/>
            <person name="Kudrna D."/>
            <person name="Golser W."/>
            <person name="Rivera L."/>
            <person name="Zhang J."/>
            <person name="Wing R."/>
        </authorList>
    </citation>
    <scope>NUCLEOTIDE SEQUENCE</scope>
</reference>
<dbReference type="HOGENOM" id="CLU_101169_0_0_1"/>
<organism evidence="2 3">
    <name type="scientific">Leersia perrieri</name>
    <dbReference type="NCBI Taxonomy" id="77586"/>
    <lineage>
        <taxon>Eukaryota</taxon>
        <taxon>Viridiplantae</taxon>
        <taxon>Streptophyta</taxon>
        <taxon>Embryophyta</taxon>
        <taxon>Tracheophyta</taxon>
        <taxon>Spermatophyta</taxon>
        <taxon>Magnoliopsida</taxon>
        <taxon>Liliopsida</taxon>
        <taxon>Poales</taxon>
        <taxon>Poaceae</taxon>
        <taxon>BOP clade</taxon>
        <taxon>Oryzoideae</taxon>
        <taxon>Oryzeae</taxon>
        <taxon>Oryzinae</taxon>
        <taxon>Leersia</taxon>
    </lineage>
</organism>
<dbReference type="EnsemblPlants" id="LPERR01G36400.1">
    <property type="protein sequence ID" value="LPERR01G36400.1"/>
    <property type="gene ID" value="LPERR01G36400"/>
</dbReference>
<keyword evidence="3" id="KW-1185">Reference proteome</keyword>
<dbReference type="PANTHER" id="PTHR39104:SF1">
    <property type="entry name" value="AMINO ACID-LIGASE"/>
    <property type="match status" value="1"/>
</dbReference>
<dbReference type="STRING" id="77586.A0A0D9V9K0"/>
<dbReference type="Gramene" id="LPERR01G36400.1">
    <property type="protein sequence ID" value="LPERR01G36400.1"/>
    <property type="gene ID" value="LPERR01G36400"/>
</dbReference>
<reference evidence="2 3" key="1">
    <citation type="submission" date="2012-08" db="EMBL/GenBank/DDBJ databases">
        <title>Oryza genome evolution.</title>
        <authorList>
            <person name="Wing R.A."/>
        </authorList>
    </citation>
    <scope>NUCLEOTIDE SEQUENCE</scope>
</reference>
<protein>
    <submittedName>
        <fullName evidence="2">Uncharacterized protein</fullName>
    </submittedName>
</protein>
<feature type="region of interest" description="Disordered" evidence="1">
    <location>
        <begin position="185"/>
        <end position="209"/>
    </location>
</feature>
<dbReference type="eggNOG" id="ENOG502RZ9U">
    <property type="taxonomic scope" value="Eukaryota"/>
</dbReference>
<reference evidence="2" key="3">
    <citation type="submission" date="2015-04" db="UniProtKB">
        <authorList>
            <consortium name="EnsemblPlants"/>
        </authorList>
    </citation>
    <scope>IDENTIFICATION</scope>
</reference>
<feature type="region of interest" description="Disordered" evidence="1">
    <location>
        <begin position="93"/>
        <end position="114"/>
    </location>
</feature>